<dbReference type="Gene3D" id="2.40.70.10">
    <property type="entry name" value="Acid Proteases"/>
    <property type="match status" value="2"/>
</dbReference>
<dbReference type="Pfam" id="PF00026">
    <property type="entry name" value="Asp"/>
    <property type="match status" value="1"/>
</dbReference>
<dbReference type="InterPro" id="IPR034164">
    <property type="entry name" value="Pepsin-like_dom"/>
</dbReference>
<evidence type="ECO:0000313" key="5">
    <source>
        <dbReference type="Proteomes" id="UP000785679"/>
    </source>
</evidence>
<evidence type="ECO:0000259" key="3">
    <source>
        <dbReference type="PROSITE" id="PS51767"/>
    </source>
</evidence>
<dbReference type="AlphaFoldDB" id="A0A8J8NUU4"/>
<accession>A0A8J8NUU4</accession>
<keyword evidence="2" id="KW-0812">Transmembrane</keyword>
<reference evidence="4" key="1">
    <citation type="submission" date="2019-06" db="EMBL/GenBank/DDBJ databases">
        <authorList>
            <person name="Zheng W."/>
        </authorList>
    </citation>
    <scope>NUCLEOTIDE SEQUENCE</scope>
    <source>
        <strain evidence="4">QDHG01</strain>
    </source>
</reference>
<dbReference type="GO" id="GO:0006508">
    <property type="term" value="P:proteolysis"/>
    <property type="evidence" value="ECO:0007669"/>
    <property type="project" value="InterPro"/>
</dbReference>
<proteinExistence type="inferred from homology"/>
<dbReference type="InterPro" id="IPR001969">
    <property type="entry name" value="Aspartic_peptidase_AS"/>
</dbReference>
<comment type="similarity">
    <text evidence="1">Belongs to the peptidase A1 family.</text>
</comment>
<dbReference type="OrthoDB" id="2747330at2759"/>
<dbReference type="Proteomes" id="UP000785679">
    <property type="component" value="Unassembled WGS sequence"/>
</dbReference>
<sequence>MSNVYNPHLSSSFLLFPDEESIKYGSAVIKGNKAWDDVKISEGLGLDQMSIFLIKEQQGFYSFIDGILGMARKSSTQFPEPLIMDMLKNKGQISERVFSVLMLGTEEPGTLEIGGFSIDHARTPLVWLSLNESLYWMTTVDGFRIGNSDPEPTREGMTTRSYSALFDTGTSLTLLPQSIGTKVISQILAGKRFISKGGYYGVPCDKSLYQSLFLRTIDGYLLEIHPDYYILEDLYDPELCALGISIHSGDYFILQVYDMENGGRLGLAPHHKSSVQDIEVLVNSFEPTSFDMFRSQGNWVVGTLMKYAYPIYQLTILGSLNTMTTYAAGMVVLLYYSIFSS</sequence>
<gene>
    <name evidence="4" type="ORF">FGO68_gene6302</name>
</gene>
<dbReference type="PANTHER" id="PTHR47966:SF47">
    <property type="entry name" value="ENDOPEPTIDASE, PUTATIVE (AFU_ORTHOLOGUE AFUA_3G01220)-RELATED"/>
    <property type="match status" value="1"/>
</dbReference>
<evidence type="ECO:0000313" key="4">
    <source>
        <dbReference type="EMBL" id="TNV80835.1"/>
    </source>
</evidence>
<dbReference type="PROSITE" id="PS51767">
    <property type="entry name" value="PEPTIDASE_A1"/>
    <property type="match status" value="1"/>
</dbReference>
<dbReference type="InterPro" id="IPR001461">
    <property type="entry name" value="Aspartic_peptidase_A1"/>
</dbReference>
<keyword evidence="2" id="KW-1133">Transmembrane helix</keyword>
<protein>
    <recommendedName>
        <fullName evidence="3">Peptidase A1 domain-containing protein</fullName>
    </recommendedName>
</protein>
<keyword evidence="5" id="KW-1185">Reference proteome</keyword>
<name>A0A8J8NUU4_HALGN</name>
<dbReference type="InterPro" id="IPR021109">
    <property type="entry name" value="Peptidase_aspartic_dom_sf"/>
</dbReference>
<dbReference type="GO" id="GO:0004190">
    <property type="term" value="F:aspartic-type endopeptidase activity"/>
    <property type="evidence" value="ECO:0007669"/>
    <property type="project" value="InterPro"/>
</dbReference>
<dbReference type="InterPro" id="IPR033121">
    <property type="entry name" value="PEPTIDASE_A1"/>
</dbReference>
<evidence type="ECO:0000256" key="2">
    <source>
        <dbReference type="SAM" id="Phobius"/>
    </source>
</evidence>
<organism evidence="4 5">
    <name type="scientific">Halteria grandinella</name>
    <dbReference type="NCBI Taxonomy" id="5974"/>
    <lineage>
        <taxon>Eukaryota</taxon>
        <taxon>Sar</taxon>
        <taxon>Alveolata</taxon>
        <taxon>Ciliophora</taxon>
        <taxon>Intramacronucleata</taxon>
        <taxon>Spirotrichea</taxon>
        <taxon>Stichotrichia</taxon>
        <taxon>Sporadotrichida</taxon>
        <taxon>Halteriidae</taxon>
        <taxon>Halteria</taxon>
    </lineage>
</organism>
<evidence type="ECO:0000256" key="1">
    <source>
        <dbReference type="ARBA" id="ARBA00007447"/>
    </source>
</evidence>
<feature type="transmembrane region" description="Helical" evidence="2">
    <location>
        <begin position="314"/>
        <end position="338"/>
    </location>
</feature>
<dbReference type="EMBL" id="RRYP01006957">
    <property type="protein sequence ID" value="TNV80835.1"/>
    <property type="molecule type" value="Genomic_DNA"/>
</dbReference>
<keyword evidence="2" id="KW-0472">Membrane</keyword>
<comment type="caution">
    <text evidence="4">The sequence shown here is derived from an EMBL/GenBank/DDBJ whole genome shotgun (WGS) entry which is preliminary data.</text>
</comment>
<dbReference type="PANTHER" id="PTHR47966">
    <property type="entry name" value="BETA-SITE APP-CLEAVING ENZYME, ISOFORM A-RELATED"/>
    <property type="match status" value="1"/>
</dbReference>
<feature type="domain" description="Peptidase A1" evidence="3">
    <location>
        <begin position="1"/>
        <end position="270"/>
    </location>
</feature>
<dbReference type="PROSITE" id="PS00141">
    <property type="entry name" value="ASP_PROTEASE"/>
    <property type="match status" value="1"/>
</dbReference>
<dbReference type="SUPFAM" id="SSF50630">
    <property type="entry name" value="Acid proteases"/>
    <property type="match status" value="1"/>
</dbReference>
<dbReference type="CDD" id="cd05471">
    <property type="entry name" value="pepsin_like"/>
    <property type="match status" value="1"/>
</dbReference>